<name>A0A7J5B8Q1_9MICO</name>
<comment type="function">
    <text evidence="8">Toxic component of a toxin-antitoxin (TA) system. An RNase.</text>
</comment>
<dbReference type="AlphaFoldDB" id="A0A7J5B8Q1"/>
<keyword evidence="11" id="KW-1185">Reference proteome</keyword>
<dbReference type="GO" id="GO:0000287">
    <property type="term" value="F:magnesium ion binding"/>
    <property type="evidence" value="ECO:0007669"/>
    <property type="project" value="UniProtKB-UniRule"/>
</dbReference>
<dbReference type="HAMAP" id="MF_00265">
    <property type="entry name" value="VapC_Nob1"/>
    <property type="match status" value="1"/>
</dbReference>
<keyword evidence="2 8" id="KW-1277">Toxin-antitoxin system</keyword>
<dbReference type="InterPro" id="IPR022907">
    <property type="entry name" value="VapC_family"/>
</dbReference>
<keyword evidence="8" id="KW-0800">Toxin</keyword>
<evidence type="ECO:0000259" key="9">
    <source>
        <dbReference type="Pfam" id="PF01850"/>
    </source>
</evidence>
<evidence type="ECO:0000256" key="3">
    <source>
        <dbReference type="ARBA" id="ARBA00022722"/>
    </source>
</evidence>
<reference evidence="10 11" key="1">
    <citation type="submission" date="2019-09" db="EMBL/GenBank/DDBJ databases">
        <title>Phylogeny of genus Pseudoclavibacter and closely related genus.</title>
        <authorList>
            <person name="Li Y."/>
        </authorList>
    </citation>
    <scope>NUCLEOTIDE SEQUENCE [LARGE SCALE GENOMIC DNA]</scope>
    <source>
        <strain evidence="10 11">KCTC 13959</strain>
    </source>
</reference>
<feature type="binding site" evidence="8">
    <location>
        <position position="5"/>
    </location>
    <ligand>
        <name>Mg(2+)</name>
        <dbReference type="ChEBI" id="CHEBI:18420"/>
    </ligand>
</feature>
<keyword evidence="6 8" id="KW-0460">Magnesium</keyword>
<organism evidence="10 11">
    <name type="scientific">Gulosibacter chungangensis</name>
    <dbReference type="NCBI Taxonomy" id="979746"/>
    <lineage>
        <taxon>Bacteria</taxon>
        <taxon>Bacillati</taxon>
        <taxon>Actinomycetota</taxon>
        <taxon>Actinomycetes</taxon>
        <taxon>Micrococcales</taxon>
        <taxon>Microbacteriaceae</taxon>
        <taxon>Gulosibacter</taxon>
    </lineage>
</organism>
<gene>
    <name evidence="8" type="primary">vapC</name>
    <name evidence="10" type="ORF">F8O05_12165</name>
</gene>
<feature type="binding site" evidence="8">
    <location>
        <position position="104"/>
    </location>
    <ligand>
        <name>Mg(2+)</name>
        <dbReference type="ChEBI" id="CHEBI:18420"/>
    </ligand>
</feature>
<sequence length="139" mass="15100">MIVLDTNVISEIFRPEPDLRVVAWIEGLQDDVAITSVTLAELLAGVARLPDGKRRSTLAARINMALEPYRDTRAILPFDESAAEQYAAVLVARERDGRPIHTADAQIAAICRANGAICATRNTSDFEGTGIELINPWAA</sequence>
<dbReference type="GO" id="GO:0090729">
    <property type="term" value="F:toxin activity"/>
    <property type="evidence" value="ECO:0007669"/>
    <property type="project" value="UniProtKB-KW"/>
</dbReference>
<dbReference type="EC" id="3.1.-.-" evidence="8"/>
<dbReference type="InterPro" id="IPR002716">
    <property type="entry name" value="PIN_dom"/>
</dbReference>
<keyword evidence="4 8" id="KW-0479">Metal-binding</keyword>
<protein>
    <recommendedName>
        <fullName evidence="8">Ribonuclease VapC</fullName>
        <shortName evidence="8">RNase VapC</shortName>
        <ecNumber evidence="8">3.1.-.-</ecNumber>
    </recommendedName>
    <alternativeName>
        <fullName evidence="8">Toxin VapC</fullName>
    </alternativeName>
</protein>
<dbReference type="CDD" id="cd18731">
    <property type="entry name" value="PIN_NgFitB-like"/>
    <property type="match status" value="1"/>
</dbReference>
<evidence type="ECO:0000256" key="5">
    <source>
        <dbReference type="ARBA" id="ARBA00022801"/>
    </source>
</evidence>
<keyword evidence="3 8" id="KW-0540">Nuclease</keyword>
<dbReference type="RefSeq" id="WP_158053013.1">
    <property type="nucleotide sequence ID" value="NZ_WBKB01000008.1"/>
</dbReference>
<dbReference type="EMBL" id="WBKB01000008">
    <property type="protein sequence ID" value="KAB1641694.1"/>
    <property type="molecule type" value="Genomic_DNA"/>
</dbReference>
<evidence type="ECO:0000256" key="7">
    <source>
        <dbReference type="ARBA" id="ARBA00038093"/>
    </source>
</evidence>
<dbReference type="PANTHER" id="PTHR33653:SF1">
    <property type="entry name" value="RIBONUCLEASE VAPC2"/>
    <property type="match status" value="1"/>
</dbReference>
<dbReference type="PANTHER" id="PTHR33653">
    <property type="entry name" value="RIBONUCLEASE VAPC2"/>
    <property type="match status" value="1"/>
</dbReference>
<evidence type="ECO:0000256" key="2">
    <source>
        <dbReference type="ARBA" id="ARBA00022649"/>
    </source>
</evidence>
<evidence type="ECO:0000256" key="1">
    <source>
        <dbReference type="ARBA" id="ARBA00001946"/>
    </source>
</evidence>
<dbReference type="SUPFAM" id="SSF88723">
    <property type="entry name" value="PIN domain-like"/>
    <property type="match status" value="1"/>
</dbReference>
<dbReference type="InterPro" id="IPR050556">
    <property type="entry name" value="Type_II_TA_system_RNase"/>
</dbReference>
<comment type="similarity">
    <text evidence="7 8">Belongs to the PINc/VapC protein family.</text>
</comment>
<dbReference type="Gene3D" id="3.40.50.1010">
    <property type="entry name" value="5'-nuclease"/>
    <property type="match status" value="1"/>
</dbReference>
<evidence type="ECO:0000313" key="10">
    <source>
        <dbReference type="EMBL" id="KAB1641694.1"/>
    </source>
</evidence>
<accession>A0A7J5B8Q1</accession>
<feature type="domain" description="PIN" evidence="9">
    <location>
        <begin position="2"/>
        <end position="124"/>
    </location>
</feature>
<dbReference type="GO" id="GO:0004540">
    <property type="term" value="F:RNA nuclease activity"/>
    <property type="evidence" value="ECO:0007669"/>
    <property type="project" value="InterPro"/>
</dbReference>
<evidence type="ECO:0000313" key="11">
    <source>
        <dbReference type="Proteomes" id="UP000433493"/>
    </source>
</evidence>
<dbReference type="OrthoDB" id="9804823at2"/>
<evidence type="ECO:0000256" key="8">
    <source>
        <dbReference type="HAMAP-Rule" id="MF_00265"/>
    </source>
</evidence>
<comment type="cofactor">
    <cofactor evidence="1 8">
        <name>Mg(2+)</name>
        <dbReference type="ChEBI" id="CHEBI:18420"/>
    </cofactor>
</comment>
<dbReference type="Pfam" id="PF01850">
    <property type="entry name" value="PIN"/>
    <property type="match status" value="1"/>
</dbReference>
<comment type="caution">
    <text evidence="10">The sequence shown here is derived from an EMBL/GenBank/DDBJ whole genome shotgun (WGS) entry which is preliminary data.</text>
</comment>
<proteinExistence type="inferred from homology"/>
<dbReference type="Proteomes" id="UP000433493">
    <property type="component" value="Unassembled WGS sequence"/>
</dbReference>
<evidence type="ECO:0000256" key="4">
    <source>
        <dbReference type="ARBA" id="ARBA00022723"/>
    </source>
</evidence>
<dbReference type="GO" id="GO:0016787">
    <property type="term" value="F:hydrolase activity"/>
    <property type="evidence" value="ECO:0007669"/>
    <property type="project" value="UniProtKB-KW"/>
</dbReference>
<keyword evidence="5 8" id="KW-0378">Hydrolase</keyword>
<evidence type="ECO:0000256" key="6">
    <source>
        <dbReference type="ARBA" id="ARBA00022842"/>
    </source>
</evidence>
<dbReference type="InterPro" id="IPR029060">
    <property type="entry name" value="PIN-like_dom_sf"/>
</dbReference>